<dbReference type="SUPFAM" id="SSF47473">
    <property type="entry name" value="EF-hand"/>
    <property type="match status" value="1"/>
</dbReference>
<organism evidence="5 6">
    <name type="scientific">Gonium pectorale</name>
    <name type="common">Green alga</name>
    <dbReference type="NCBI Taxonomy" id="33097"/>
    <lineage>
        <taxon>Eukaryota</taxon>
        <taxon>Viridiplantae</taxon>
        <taxon>Chlorophyta</taxon>
        <taxon>core chlorophytes</taxon>
        <taxon>Chlorophyceae</taxon>
        <taxon>CS clade</taxon>
        <taxon>Chlamydomonadales</taxon>
        <taxon>Volvocaceae</taxon>
        <taxon>Gonium</taxon>
    </lineage>
</organism>
<dbReference type="PANTHER" id="PTHR34524">
    <property type="entry name" value="CALCYPHOSIN"/>
    <property type="match status" value="1"/>
</dbReference>
<dbReference type="PROSITE" id="PS50222">
    <property type="entry name" value="EF_HAND_2"/>
    <property type="match status" value="2"/>
</dbReference>
<evidence type="ECO:0000259" key="4">
    <source>
        <dbReference type="PROSITE" id="PS50222"/>
    </source>
</evidence>
<comment type="caution">
    <text evidence="5">The sequence shown here is derived from an EMBL/GenBank/DDBJ whole genome shotgun (WGS) entry which is preliminary data.</text>
</comment>
<dbReference type="Gene3D" id="1.10.238.10">
    <property type="entry name" value="EF-hand"/>
    <property type="match status" value="2"/>
</dbReference>
<keyword evidence="3" id="KW-0106">Calcium</keyword>
<sequence length="188" mass="21634">MVFSVFQELDEFDAGRITYSAFEQAACKIGMRPPQARRLFEQLDPRARGYTTMREWSSPQMEKQMDAFTRLYVQATRGRDGRPKDVTLIRSVPMAVQMAMIKLQLKRSGRSVSLERLVQAFAYMDADRNGSLSAEEVEDALNALGIFVTKEVIDAIMTTFDKDRNGQVNYYEFVRSIYPTLEIAAYRR</sequence>
<dbReference type="InterPro" id="IPR011992">
    <property type="entry name" value="EF-hand-dom_pair"/>
</dbReference>
<accession>A0A150H0X1</accession>
<evidence type="ECO:0000313" key="5">
    <source>
        <dbReference type="EMBL" id="KXZ55653.1"/>
    </source>
</evidence>
<dbReference type="InterPro" id="IPR018247">
    <property type="entry name" value="EF_Hand_1_Ca_BS"/>
</dbReference>
<keyword evidence="1" id="KW-0479">Metal-binding</keyword>
<dbReference type="PANTHER" id="PTHR34524:SF6">
    <property type="entry name" value="CALCYPHOSINE LIKE"/>
    <property type="match status" value="1"/>
</dbReference>
<evidence type="ECO:0000256" key="1">
    <source>
        <dbReference type="ARBA" id="ARBA00022723"/>
    </source>
</evidence>
<dbReference type="EMBL" id="LSYV01000003">
    <property type="protein sequence ID" value="KXZ55653.1"/>
    <property type="molecule type" value="Genomic_DNA"/>
</dbReference>
<feature type="domain" description="EF-hand" evidence="4">
    <location>
        <begin position="112"/>
        <end position="147"/>
    </location>
</feature>
<gene>
    <name evidence="5" type="ORF">GPECTOR_2g1203</name>
</gene>
<dbReference type="PROSITE" id="PS00018">
    <property type="entry name" value="EF_HAND_1"/>
    <property type="match status" value="2"/>
</dbReference>
<dbReference type="STRING" id="33097.A0A150H0X1"/>
<reference evidence="6" key="1">
    <citation type="journal article" date="2016" name="Nat. Commun.">
        <title>The Gonium pectorale genome demonstrates co-option of cell cycle regulation during the evolution of multicellularity.</title>
        <authorList>
            <person name="Hanschen E.R."/>
            <person name="Marriage T.N."/>
            <person name="Ferris P.J."/>
            <person name="Hamaji T."/>
            <person name="Toyoda A."/>
            <person name="Fujiyama A."/>
            <person name="Neme R."/>
            <person name="Noguchi H."/>
            <person name="Minakuchi Y."/>
            <person name="Suzuki M."/>
            <person name="Kawai-Toyooka H."/>
            <person name="Smith D.R."/>
            <person name="Sparks H."/>
            <person name="Anderson J."/>
            <person name="Bakaric R."/>
            <person name="Luria V."/>
            <person name="Karger A."/>
            <person name="Kirschner M.W."/>
            <person name="Durand P.M."/>
            <person name="Michod R.E."/>
            <person name="Nozaki H."/>
            <person name="Olson B.J."/>
        </authorList>
    </citation>
    <scope>NUCLEOTIDE SEQUENCE [LARGE SCALE GENOMIC DNA]</scope>
    <source>
        <strain evidence="6">NIES-2863</strain>
    </source>
</reference>
<dbReference type="OrthoDB" id="26525at2759"/>
<dbReference type="GO" id="GO:0005509">
    <property type="term" value="F:calcium ion binding"/>
    <property type="evidence" value="ECO:0007669"/>
    <property type="project" value="InterPro"/>
</dbReference>
<dbReference type="Proteomes" id="UP000075714">
    <property type="component" value="Unassembled WGS sequence"/>
</dbReference>
<evidence type="ECO:0000256" key="3">
    <source>
        <dbReference type="ARBA" id="ARBA00022837"/>
    </source>
</evidence>
<name>A0A150H0X1_GONPE</name>
<protein>
    <recommendedName>
        <fullName evidence="4">EF-hand domain-containing protein</fullName>
    </recommendedName>
</protein>
<dbReference type="SMART" id="SM00054">
    <property type="entry name" value="EFh"/>
    <property type="match status" value="2"/>
</dbReference>
<proteinExistence type="predicted"/>
<dbReference type="InterPro" id="IPR002048">
    <property type="entry name" value="EF_hand_dom"/>
</dbReference>
<feature type="domain" description="EF-hand" evidence="4">
    <location>
        <begin position="148"/>
        <end position="183"/>
    </location>
</feature>
<dbReference type="AlphaFoldDB" id="A0A150H0X1"/>
<evidence type="ECO:0000256" key="2">
    <source>
        <dbReference type="ARBA" id="ARBA00022737"/>
    </source>
</evidence>
<keyword evidence="6" id="KW-1185">Reference proteome</keyword>
<keyword evidence="2" id="KW-0677">Repeat</keyword>
<dbReference type="InterPro" id="IPR051581">
    <property type="entry name" value="Ca-bind"/>
</dbReference>
<evidence type="ECO:0000313" key="6">
    <source>
        <dbReference type="Proteomes" id="UP000075714"/>
    </source>
</evidence>
<dbReference type="Pfam" id="PF13499">
    <property type="entry name" value="EF-hand_7"/>
    <property type="match status" value="1"/>
</dbReference>
<dbReference type="CDD" id="cd00051">
    <property type="entry name" value="EFh"/>
    <property type="match status" value="1"/>
</dbReference>